<dbReference type="Pfam" id="PF25353">
    <property type="entry name" value="PH_2nd_LRR"/>
    <property type="match status" value="1"/>
</dbReference>
<feature type="compositionally biased region" description="Low complexity" evidence="2">
    <location>
        <begin position="1113"/>
        <end position="1130"/>
    </location>
</feature>
<feature type="compositionally biased region" description="Low complexity" evidence="2">
    <location>
        <begin position="1307"/>
        <end position="1320"/>
    </location>
</feature>
<feature type="domain" description="LRR-containing protein second PH" evidence="3">
    <location>
        <begin position="357"/>
        <end position="517"/>
    </location>
</feature>
<feature type="region of interest" description="Disordered" evidence="2">
    <location>
        <begin position="156"/>
        <end position="181"/>
    </location>
</feature>
<feature type="coiled-coil region" evidence="1">
    <location>
        <begin position="1052"/>
        <end position="1079"/>
    </location>
</feature>
<feature type="compositionally biased region" description="Polar residues" evidence="2">
    <location>
        <begin position="1094"/>
        <end position="1112"/>
    </location>
</feature>
<feature type="compositionally biased region" description="Polar residues" evidence="2">
    <location>
        <begin position="1294"/>
        <end position="1306"/>
    </location>
</feature>
<feature type="region of interest" description="Disordered" evidence="2">
    <location>
        <begin position="1092"/>
        <end position="1130"/>
    </location>
</feature>
<evidence type="ECO:0000259" key="3">
    <source>
        <dbReference type="Pfam" id="PF25353"/>
    </source>
</evidence>
<feature type="region of interest" description="Disordered" evidence="2">
    <location>
        <begin position="1241"/>
        <end position="1332"/>
    </location>
</feature>
<dbReference type="InterPro" id="IPR052394">
    <property type="entry name" value="LRR-containing"/>
</dbReference>
<evidence type="ECO:0000313" key="4">
    <source>
        <dbReference type="EMBL" id="WEW61981.1"/>
    </source>
</evidence>
<evidence type="ECO:0000256" key="2">
    <source>
        <dbReference type="SAM" id="MobiDB-lite"/>
    </source>
</evidence>
<reference evidence="4" key="1">
    <citation type="submission" date="2023-03" db="EMBL/GenBank/DDBJ databases">
        <title>Emydomyces testavorans Genome Sequence.</title>
        <authorList>
            <person name="Hoyer L."/>
        </authorList>
    </citation>
    <scope>NUCLEOTIDE SEQUENCE</scope>
    <source>
        <strain evidence="4">16-2883</strain>
    </source>
</reference>
<feature type="region of interest" description="Disordered" evidence="2">
    <location>
        <begin position="18"/>
        <end position="51"/>
    </location>
</feature>
<dbReference type="PANTHER" id="PTHR24114">
    <property type="entry name" value="LEUCINE RICH REPEAT FAMILY PROTEIN"/>
    <property type="match status" value="1"/>
</dbReference>
<protein>
    <recommendedName>
        <fullName evidence="3">LRR-containing protein second PH domain-containing protein</fullName>
    </recommendedName>
</protein>
<dbReference type="InterPro" id="IPR032675">
    <property type="entry name" value="LRR_dom_sf"/>
</dbReference>
<proteinExistence type="predicted"/>
<sequence>MAGEAKKVKRRKSLGLLFGSTGLLGSDGPLTSTTAASRPKSHGHTQSSPDNLLHCYNVDQDGQGENIIRRRRPSRPRSSGSLLAIMGVRSRSGSFSELQMRKMGSNRNRVSSNSFFFNDGPAMEGGSNVWHADNVPGLRARSKSLHKSKRNSMFGSFRSLGASMDDDRGPTRAHSKESSGEEDDLFFGFGNGISNRLSLGTKVLHHGEVQTSAPMWRKKTQYLVLTETHLVRFKSRSKAAETFPAIPAQWSRNTTSALTSNRLSVVSLASLQDGPVPGSGETGGGIALNRILAVHKLDDGRPFFSVEVCYMEERSSKTSSLQIQFTDPLDAELWRSGIRHAATEARVVDPLPVEPDSVEYISRTLDQERDYDPYSMSMHRAVRRLPMKPGGRSSIDENIKLASTPCYVVVGVHKIHILPISKSSNRTSMVSLNELETGQSYGILSLTALHMQRGDDGIQLIFRLPFKPSTHIQLSSAFSAEIALHIRQRAEYLRPQWIQQPYTFNVPRWLEEQVLPLPLKSEEDDGCFDRTLTAYCAAYDIDASNIRYSIHYSCEDAPCFQLLPPAGSKDGKGYSVLELLAVMKALRYNESFRTLSFGDVNLDVLQTLYDPYGFDYDAMRTRSNVPLDIPGQEQMSVLTQEIRALALKSKELRRMNFAFCLTRIPTMEKGEVDPGCGIPEAIFPLCRRRLTKVDWVVLNGIKLGDSDLDYLIDAASQKMSQLRALEISHCGISIHDLDLILSTMTSQESTLEAINISGVQGRLSAELFQQQIGYFAHIRKINLSHISRNTGPEPLIAPETLLNWELEEFSLSHTVVNGKTVDSIAAYLASGKSSKLRELRLDQCGLTGRDVATFLYFMVHDDGQPRNIHLHVSENRLHVDYSLLFDSIAQNKTPTHLTMRMMDFQKEDHFRQLLEAVRKNKSLKHLDISKASLPYDAGPETCKALQMMFEENTTMEELDISGEYAHLDVARFGIGLNLALTGLKKNNTLKVLRIEHQKLGLQGANTLASVLEENNSLLEVYCENNEINLQSFTVLVNGLQRNKTLLHLPCMARDREQSMEKVRREIEAVNKESKAKNANTSTAGSIRRTIQAAVGSTSATGTKLTKPNKTRQSTSHLALSPSPSSAAATSKFTDPEVQAILESLGQKWDLEVERLQRYLYRNYNLAHGITQRVDENGSVVDNCEAHSDSRPGTAASLATFLEQLSFETNQDRPFLNVGTEAQVEGSGGEMMRIMLPRPAPFQSQLSDISSLPSPEPKPAESSSYILPSSTDLDRTITDPTLSAPTPAHPRPMATRSQTGTSFLSGISSSASVNTSNASATGIHNAGGNSKVTSASSSLRSILSSRTPAEKLLAQKKKENRVTVTFAHAPRLELNLPSLDLS</sequence>
<dbReference type="EMBL" id="CP120631">
    <property type="protein sequence ID" value="WEW61981.1"/>
    <property type="molecule type" value="Genomic_DNA"/>
</dbReference>
<organism evidence="4 5">
    <name type="scientific">Emydomyces testavorans</name>
    <dbReference type="NCBI Taxonomy" id="2070801"/>
    <lineage>
        <taxon>Eukaryota</taxon>
        <taxon>Fungi</taxon>
        <taxon>Dikarya</taxon>
        <taxon>Ascomycota</taxon>
        <taxon>Pezizomycotina</taxon>
        <taxon>Eurotiomycetes</taxon>
        <taxon>Eurotiomycetidae</taxon>
        <taxon>Onygenales</taxon>
        <taxon>Nannizziopsiaceae</taxon>
        <taxon>Emydomyces</taxon>
    </lineage>
</organism>
<keyword evidence="5" id="KW-1185">Reference proteome</keyword>
<gene>
    <name evidence="4" type="ORF">PRK78_007481</name>
</gene>
<dbReference type="SUPFAM" id="SSF52047">
    <property type="entry name" value="RNI-like"/>
    <property type="match status" value="1"/>
</dbReference>
<evidence type="ECO:0000256" key="1">
    <source>
        <dbReference type="SAM" id="Coils"/>
    </source>
</evidence>
<name>A0AAF0DNA3_9EURO</name>
<dbReference type="PANTHER" id="PTHR24114:SF2">
    <property type="entry name" value="F-BOX DOMAIN-CONTAINING PROTEIN-RELATED"/>
    <property type="match status" value="1"/>
</dbReference>
<dbReference type="Gene3D" id="3.80.10.10">
    <property type="entry name" value="Ribonuclease Inhibitor"/>
    <property type="match status" value="1"/>
</dbReference>
<dbReference type="InterPro" id="IPR057334">
    <property type="entry name" value="PH_2nd_LRR"/>
</dbReference>
<dbReference type="Proteomes" id="UP001219355">
    <property type="component" value="Chromosome 5"/>
</dbReference>
<accession>A0AAF0DNA3</accession>
<keyword evidence="1" id="KW-0175">Coiled coil</keyword>
<feature type="compositionally biased region" description="Low complexity" evidence="2">
    <location>
        <begin position="18"/>
        <end position="28"/>
    </location>
</feature>
<evidence type="ECO:0000313" key="5">
    <source>
        <dbReference type="Proteomes" id="UP001219355"/>
    </source>
</evidence>
<feature type="compositionally biased region" description="Basic and acidic residues" evidence="2">
    <location>
        <begin position="165"/>
        <end position="179"/>
    </location>
</feature>